<evidence type="ECO:0000313" key="4">
    <source>
        <dbReference type="EMBL" id="KAG0577150.1"/>
    </source>
</evidence>
<dbReference type="EMBL" id="CM026425">
    <property type="protein sequence ID" value="KAG0577150.1"/>
    <property type="molecule type" value="Genomic_DNA"/>
</dbReference>
<accession>A0A8T0I0Z8</accession>
<dbReference type="GO" id="GO:0000175">
    <property type="term" value="F:3'-5'-RNA exonuclease activity"/>
    <property type="evidence" value="ECO:0007669"/>
    <property type="project" value="TreeGrafter"/>
</dbReference>
<gene>
    <name evidence="4" type="ORF">KC19_5G134900</name>
</gene>
<comment type="cofactor">
    <cofactor evidence="1">
        <name>a divalent metal cation</name>
        <dbReference type="ChEBI" id="CHEBI:60240"/>
    </cofactor>
</comment>
<dbReference type="GO" id="GO:0003723">
    <property type="term" value="F:RNA binding"/>
    <property type="evidence" value="ECO:0007669"/>
    <property type="project" value="TreeGrafter"/>
</dbReference>
<sequence>MCLRPWLRPGCTLSVLPRLHRLVLLEPGSHCGILSRGYSGLLSGTRVTRDLGLRDGDGGCGDGGIRVTGWDGVERGLQRRWVSGRAGGKGGGGGGGGGEATSGAAGLISMANVTRRNFAESLEQLKGQLSGADFVAVDLEMTGVESTKWRRNLELDSYETRYQNLKHSAEKFAVWQCGVCPFKWNAEQKKWVAYPYNFFVFPRNELQLELPSRGFFAQTTSLEFLTKHRFDFNACIYDGISYLSHEQEAAARGLLGLVDGKGVFPSGVHSHGGDVPLTRSGDAAFVEKIRSQIAKWRDELLYNRQKWQVTNENLVFPSVPVQSVSNSPRIPLPADAAPDATPNHAVTIKRDIDVGPSLGSLRPSLTLDVTSHYQARLVKQVIKTHFPDLIAVVNAKGGNAPPERSRIRVIFVSPKEDMAKVLQELADEERGVLEARISHAVGFRKVLDAIVASGLPVVGHNCILDMTHIHSKFLGSLPATAADFSSSLQGHFPCIVDTKYLLRAEPTLRGILASRSTSLAVVFTHICQGFADKAVASGRFYFGKGKILNNAFTKVAVEVAEEFQRYGGAKDTGLKHEAGFDAYMTGSVFAQACHLLQVDAATIQRLPEAVKLGEQGFASYANLLALGWVGNMVLDLTTGKEATGVKALRGPTPPADRHLEHSTVALVWGFPSGSNEAEVRLIVQRVFNAERKFPPADITIVDESSAFVHFKDPRHMHQFLRLMQGTRTVSEPAVNSVPASFRAAPYQAYEHLCRSPLTSERLAESADILQLERIYPQPTPVDAIVHDILHGKVRNDTDGTVSLDEPHEVEDAKEETEGDSRIGVL</sequence>
<evidence type="ECO:0000256" key="2">
    <source>
        <dbReference type="ARBA" id="ARBA00008372"/>
    </source>
</evidence>
<dbReference type="Pfam" id="PF04857">
    <property type="entry name" value="CAF1"/>
    <property type="match status" value="1"/>
</dbReference>
<comment type="caution">
    <text evidence="4">The sequence shown here is derived from an EMBL/GenBank/DDBJ whole genome shotgun (WGS) entry which is preliminary data.</text>
</comment>
<protein>
    <submittedName>
        <fullName evidence="4">Uncharacterized protein</fullName>
    </submittedName>
</protein>
<dbReference type="Proteomes" id="UP000822688">
    <property type="component" value="Chromosome 5"/>
</dbReference>
<dbReference type="PANTHER" id="PTHR15092">
    <property type="entry name" value="POLY A -SPECIFIC RIBONUCLEASE/TARGET OF EGR1, MEMBER 1"/>
    <property type="match status" value="1"/>
</dbReference>
<evidence type="ECO:0000313" key="5">
    <source>
        <dbReference type="Proteomes" id="UP000822688"/>
    </source>
</evidence>
<feature type="region of interest" description="Disordered" evidence="3">
    <location>
        <begin position="795"/>
        <end position="825"/>
    </location>
</feature>
<organism evidence="4 5">
    <name type="scientific">Ceratodon purpureus</name>
    <name type="common">Fire moss</name>
    <name type="synonym">Dicranum purpureum</name>
    <dbReference type="NCBI Taxonomy" id="3225"/>
    <lineage>
        <taxon>Eukaryota</taxon>
        <taxon>Viridiplantae</taxon>
        <taxon>Streptophyta</taxon>
        <taxon>Embryophyta</taxon>
        <taxon>Bryophyta</taxon>
        <taxon>Bryophytina</taxon>
        <taxon>Bryopsida</taxon>
        <taxon>Dicranidae</taxon>
        <taxon>Pseudoditrichales</taxon>
        <taxon>Ditrichaceae</taxon>
        <taxon>Ceratodon</taxon>
    </lineage>
</organism>
<name>A0A8T0I0Z8_CERPU</name>
<dbReference type="AlphaFoldDB" id="A0A8T0I0Z8"/>
<dbReference type="PANTHER" id="PTHR15092:SF22">
    <property type="entry name" value="POLY(A)-SPECIFIC RIBONUCLEASE PNLDC1"/>
    <property type="match status" value="1"/>
</dbReference>
<evidence type="ECO:0000256" key="1">
    <source>
        <dbReference type="ARBA" id="ARBA00001968"/>
    </source>
</evidence>
<comment type="similarity">
    <text evidence="2">Belongs to the CAF1 family.</text>
</comment>
<evidence type="ECO:0000256" key="3">
    <source>
        <dbReference type="SAM" id="MobiDB-lite"/>
    </source>
</evidence>
<keyword evidence="5" id="KW-1185">Reference proteome</keyword>
<dbReference type="SUPFAM" id="SSF53098">
    <property type="entry name" value="Ribonuclease H-like"/>
    <property type="match status" value="1"/>
</dbReference>
<dbReference type="Gene3D" id="3.30.420.10">
    <property type="entry name" value="Ribonuclease H-like superfamily/Ribonuclease H"/>
    <property type="match status" value="2"/>
</dbReference>
<dbReference type="InterPro" id="IPR036397">
    <property type="entry name" value="RNaseH_sf"/>
</dbReference>
<dbReference type="InterPro" id="IPR012337">
    <property type="entry name" value="RNaseH-like_sf"/>
</dbReference>
<proteinExistence type="inferred from homology"/>
<dbReference type="InterPro" id="IPR006941">
    <property type="entry name" value="RNase_CAF1"/>
</dbReference>
<dbReference type="InterPro" id="IPR051181">
    <property type="entry name" value="CAF1_poly(A)_ribonucleases"/>
</dbReference>
<reference evidence="4" key="1">
    <citation type="submission" date="2020-06" db="EMBL/GenBank/DDBJ databases">
        <title>WGS assembly of Ceratodon purpureus strain R40.</title>
        <authorList>
            <person name="Carey S.B."/>
            <person name="Jenkins J."/>
            <person name="Shu S."/>
            <person name="Lovell J.T."/>
            <person name="Sreedasyam A."/>
            <person name="Maumus F."/>
            <person name="Tiley G.P."/>
            <person name="Fernandez-Pozo N."/>
            <person name="Barry K."/>
            <person name="Chen C."/>
            <person name="Wang M."/>
            <person name="Lipzen A."/>
            <person name="Daum C."/>
            <person name="Saski C.A."/>
            <person name="Payton A.C."/>
            <person name="Mcbreen J.C."/>
            <person name="Conrad R.E."/>
            <person name="Kollar L.M."/>
            <person name="Olsson S."/>
            <person name="Huttunen S."/>
            <person name="Landis J.B."/>
            <person name="Wickett N.J."/>
            <person name="Johnson M.G."/>
            <person name="Rensing S.A."/>
            <person name="Grimwood J."/>
            <person name="Schmutz J."/>
            <person name="Mcdaniel S.F."/>
        </authorList>
    </citation>
    <scope>NUCLEOTIDE SEQUENCE</scope>
    <source>
        <strain evidence="4">R40</strain>
    </source>
</reference>